<feature type="non-terminal residue" evidence="2">
    <location>
        <position position="1"/>
    </location>
</feature>
<reference evidence="2" key="1">
    <citation type="submission" date="2023-10" db="EMBL/GenBank/DDBJ databases">
        <title>Genome assembly of Pristionchus species.</title>
        <authorList>
            <person name="Yoshida K."/>
            <person name="Sommer R.J."/>
        </authorList>
    </citation>
    <scope>NUCLEOTIDE SEQUENCE</scope>
    <source>
        <strain evidence="2">RS5133</strain>
    </source>
</reference>
<protein>
    <submittedName>
        <fullName evidence="2">Uncharacterized protein</fullName>
    </submittedName>
</protein>
<feature type="compositionally biased region" description="Basic residues" evidence="1">
    <location>
        <begin position="60"/>
        <end position="70"/>
    </location>
</feature>
<evidence type="ECO:0000256" key="1">
    <source>
        <dbReference type="SAM" id="MobiDB-lite"/>
    </source>
</evidence>
<evidence type="ECO:0000313" key="2">
    <source>
        <dbReference type="EMBL" id="GMT30773.1"/>
    </source>
</evidence>
<comment type="caution">
    <text evidence="2">The sequence shown here is derived from an EMBL/GenBank/DDBJ whole genome shotgun (WGS) entry which is preliminary data.</text>
</comment>
<dbReference type="AlphaFoldDB" id="A0AAV5WJF0"/>
<keyword evidence="3" id="KW-1185">Reference proteome</keyword>
<accession>A0AAV5WJF0</accession>
<feature type="compositionally biased region" description="Low complexity" evidence="1">
    <location>
        <begin position="73"/>
        <end position="83"/>
    </location>
</feature>
<dbReference type="EMBL" id="BTSY01000005">
    <property type="protein sequence ID" value="GMT30773.1"/>
    <property type="molecule type" value="Genomic_DNA"/>
</dbReference>
<name>A0AAV5WJF0_9BILA</name>
<feature type="non-terminal residue" evidence="2">
    <location>
        <position position="95"/>
    </location>
</feature>
<feature type="region of interest" description="Disordered" evidence="1">
    <location>
        <begin position="37"/>
        <end position="95"/>
    </location>
</feature>
<feature type="region of interest" description="Disordered" evidence="1">
    <location>
        <begin position="1"/>
        <end position="24"/>
    </location>
</feature>
<feature type="compositionally biased region" description="Polar residues" evidence="1">
    <location>
        <begin position="13"/>
        <end position="24"/>
    </location>
</feature>
<proteinExistence type="predicted"/>
<organism evidence="2 3">
    <name type="scientific">Pristionchus fissidentatus</name>
    <dbReference type="NCBI Taxonomy" id="1538716"/>
    <lineage>
        <taxon>Eukaryota</taxon>
        <taxon>Metazoa</taxon>
        <taxon>Ecdysozoa</taxon>
        <taxon>Nematoda</taxon>
        <taxon>Chromadorea</taxon>
        <taxon>Rhabditida</taxon>
        <taxon>Rhabditina</taxon>
        <taxon>Diplogasteromorpha</taxon>
        <taxon>Diplogasteroidea</taxon>
        <taxon>Neodiplogasteridae</taxon>
        <taxon>Pristionchus</taxon>
    </lineage>
</organism>
<evidence type="ECO:0000313" key="3">
    <source>
        <dbReference type="Proteomes" id="UP001432322"/>
    </source>
</evidence>
<sequence length="95" mass="10235">SFGLSELPKPSDSLESVVTSRFSPSKSILKFQRRSISQPVLEPLTLSDDDDAPPIAKPTKNGKRAYKARTQKPAPSSLPSSPSKRTQGGAKQKKA</sequence>
<dbReference type="Proteomes" id="UP001432322">
    <property type="component" value="Unassembled WGS sequence"/>
</dbReference>
<gene>
    <name evidence="2" type="ORF">PFISCL1PPCAC_22070</name>
</gene>